<protein>
    <recommendedName>
        <fullName evidence="4">BRCT domain-containing protein</fullName>
    </recommendedName>
</protein>
<accession>A0A4T0X0M4</accession>
<feature type="region of interest" description="Disordered" evidence="1">
    <location>
        <begin position="43"/>
        <end position="63"/>
    </location>
</feature>
<feature type="compositionally biased region" description="Polar residues" evidence="1">
    <location>
        <begin position="1058"/>
        <end position="1067"/>
    </location>
</feature>
<dbReference type="STRING" id="52247.A0A4T0X0M4"/>
<reference evidence="2 3" key="1">
    <citation type="journal article" date="2019" name="Front. Genet.">
        <title>Whole-Genome Sequencing of the Opportunistic Yeast Pathogen Candida inconspicua Uncovers Its Hybrid Origin.</title>
        <authorList>
            <person name="Mixao V."/>
            <person name="Hansen A.P."/>
            <person name="Saus E."/>
            <person name="Boekhout T."/>
            <person name="Lass-Florl C."/>
            <person name="Gabaldon T."/>
        </authorList>
    </citation>
    <scope>NUCLEOTIDE SEQUENCE [LARGE SCALE GENOMIC DNA]</scope>
    <source>
        <strain evidence="2 3">CBS 180</strain>
    </source>
</reference>
<organism evidence="2 3">
    <name type="scientific">Pichia inconspicua</name>
    <dbReference type="NCBI Taxonomy" id="52247"/>
    <lineage>
        <taxon>Eukaryota</taxon>
        <taxon>Fungi</taxon>
        <taxon>Dikarya</taxon>
        <taxon>Ascomycota</taxon>
        <taxon>Saccharomycotina</taxon>
        <taxon>Pichiomycetes</taxon>
        <taxon>Pichiales</taxon>
        <taxon>Pichiaceae</taxon>
        <taxon>Pichia</taxon>
    </lineage>
</organism>
<sequence>MSQTKDTDSFSDVPSGDEALLIDDTLDRKKLSLTYEKFVNDQKQQGIAKHASDASTLPRSPETVNNYGGITTIESTPLHKGKLDQIFEDVTAVFEKFENPFAVTPSDKPKQSKEKFFVDKTPSKQVSHNEVNLNFEDATLRTAADEFRALKEKGIHGFDPSITDTNTGLIIDTRKEIDNSVTENSLVDDDSSMKLNLIPHSSRPMYSNAFQQSAENIETTQKDGNIHEESNRIVCQSKFEDQENSKLYILDELNEDDNNELKDLDTTNTLNAIDVSITIDEDKSVVLSESEFKNEDDNTEIANAGTVNSTEESKNTQDTQHCSPYLIDTLKIAESTQNSSELKATQRIEGTQVELKATQIIDNTHFEILNGTQLIDPPDLVLKSTKATGCSSPSIIEEEGGIGVENHSIQDGVFILQQEMKQEKLVTAVKPDTMSLEENKGIEERAEEEDYDESILIGRLPTHRIVNESQSETQSQTLSQNQSQRPVDLSPVHPSVIHASPSNASQNEDEIQIEGTQNGEAFQDDHTKNIIYNSEKNDDKISHVSSPVILQESSSAPQADVTYMEVPNTSAPYVSGLDLDVPNKNDQEQSTPKASKGSILDKLNDVLNEDAEMESNETFITDNGPHHHENSDFILREHEPFEIGLIDVVGCRSLLYHHPIFERRMCGIIREISAAESSSKFRIESDPDDPMELWVSEKKFAAPICLNIGDSVKYLNRKKSNYVVTGLKRSLNNSNRVKTVNGFDKVLIKDKRDVSSEELEVFVYEIYFTKDIFKSYKYKIFNDESIFGQYIESIKTPGDVLKQLKLVEKANISTASVNVSETIKKSDLFNKCVFTVTLAHDSEVPGKDLIDFIEENGGLVLREGFGEILRFKKRDNVLNISPRKKKLILKNLEKMGNQVREPASKDFLDYACVIDQGDSYSCMLNDSEETSYMEDYIFGCVLATRHLRTVKYVEGLSLKWPILHLKFIERCMNDYNFFCNWKANWQKYLLIAGECRQLNCLTCVDVFEFRDNFNKGVTLRNQIKLNRIFTDSSITIIRDQYSKFTTPLSRNKNKRTKSGSFRKSQLVSDDESEESNSDDEEDEGSRERVGSLLWILRQVGFREAIVLKPRSKLPESGFIFVMRLEEKTAFERYYGNNYKNVVQIVDFDWLIQCLVTPQ</sequence>
<evidence type="ECO:0000256" key="1">
    <source>
        <dbReference type="SAM" id="MobiDB-lite"/>
    </source>
</evidence>
<dbReference type="Proteomes" id="UP000307173">
    <property type="component" value="Unassembled WGS sequence"/>
</dbReference>
<gene>
    <name evidence="2" type="ORF">CANINC_003158</name>
</gene>
<proteinExistence type="predicted"/>
<dbReference type="Gene3D" id="3.40.50.10190">
    <property type="entry name" value="BRCT domain"/>
    <property type="match status" value="1"/>
</dbReference>
<evidence type="ECO:0000313" key="2">
    <source>
        <dbReference type="EMBL" id="TID23866.1"/>
    </source>
</evidence>
<evidence type="ECO:0008006" key="4">
    <source>
        <dbReference type="Google" id="ProtNLM"/>
    </source>
</evidence>
<feature type="region of interest" description="Disordered" evidence="1">
    <location>
        <begin position="469"/>
        <end position="509"/>
    </location>
</feature>
<dbReference type="EMBL" id="SELW01000519">
    <property type="protein sequence ID" value="TID23866.1"/>
    <property type="molecule type" value="Genomic_DNA"/>
</dbReference>
<feature type="region of interest" description="Disordered" evidence="1">
    <location>
        <begin position="1048"/>
        <end position="1085"/>
    </location>
</feature>
<feature type="compositionally biased region" description="Acidic residues" evidence="1">
    <location>
        <begin position="1068"/>
        <end position="1084"/>
    </location>
</feature>
<dbReference type="InterPro" id="IPR036420">
    <property type="entry name" value="BRCT_dom_sf"/>
</dbReference>
<feature type="compositionally biased region" description="Polar residues" evidence="1">
    <location>
        <begin position="53"/>
        <end position="63"/>
    </location>
</feature>
<comment type="caution">
    <text evidence="2">The sequence shown here is derived from an EMBL/GenBank/DDBJ whole genome shotgun (WGS) entry which is preliminary data.</text>
</comment>
<evidence type="ECO:0000313" key="3">
    <source>
        <dbReference type="Proteomes" id="UP000307173"/>
    </source>
</evidence>
<name>A0A4T0X0M4_9ASCO</name>
<dbReference type="OrthoDB" id="3997833at2759"/>
<dbReference type="AlphaFoldDB" id="A0A4T0X0M4"/>
<keyword evidence="3" id="KW-1185">Reference proteome</keyword>
<dbReference type="SUPFAM" id="SSF52113">
    <property type="entry name" value="BRCT domain"/>
    <property type="match status" value="1"/>
</dbReference>
<feature type="compositionally biased region" description="Low complexity" evidence="1">
    <location>
        <begin position="469"/>
        <end position="484"/>
    </location>
</feature>